<dbReference type="GO" id="GO:0003723">
    <property type="term" value="F:RNA binding"/>
    <property type="evidence" value="ECO:0007669"/>
    <property type="project" value="InterPro"/>
</dbReference>
<dbReference type="InterPro" id="IPR002885">
    <property type="entry name" value="PPR_rpt"/>
</dbReference>
<proteinExistence type="inferred from homology"/>
<dbReference type="EMBL" id="VOIH02000009">
    <property type="protein sequence ID" value="KAF3437835.1"/>
    <property type="molecule type" value="Genomic_DNA"/>
</dbReference>
<feature type="repeat" description="PPR" evidence="3">
    <location>
        <begin position="346"/>
        <end position="380"/>
    </location>
</feature>
<dbReference type="PROSITE" id="PS51375">
    <property type="entry name" value="PPR"/>
    <property type="match status" value="6"/>
</dbReference>
<evidence type="ECO:0000259" key="4">
    <source>
        <dbReference type="Pfam" id="PF14432"/>
    </source>
</evidence>
<protein>
    <recommendedName>
        <fullName evidence="4">DYW domain-containing protein</fullName>
    </recommendedName>
</protein>
<dbReference type="Pfam" id="PF13041">
    <property type="entry name" value="PPR_2"/>
    <property type="match status" value="5"/>
</dbReference>
<dbReference type="GO" id="GO:0009451">
    <property type="term" value="P:RNA modification"/>
    <property type="evidence" value="ECO:0007669"/>
    <property type="project" value="InterPro"/>
</dbReference>
<dbReference type="FunFam" id="1.25.40.10:FF:001495">
    <property type="entry name" value="Pentatricopeptide repeat-containing protein At3g13880"/>
    <property type="match status" value="1"/>
</dbReference>
<evidence type="ECO:0000256" key="3">
    <source>
        <dbReference type="PROSITE-ProRule" id="PRU00708"/>
    </source>
</evidence>
<evidence type="ECO:0000313" key="5">
    <source>
        <dbReference type="EMBL" id="KAF3437835.1"/>
    </source>
</evidence>
<dbReference type="FunFam" id="1.25.40.10:FF:000227">
    <property type="entry name" value="Pentatricopeptide repeat-containing protein At3g13880"/>
    <property type="match status" value="1"/>
</dbReference>
<feature type="repeat" description="PPR" evidence="3">
    <location>
        <begin position="214"/>
        <end position="244"/>
    </location>
</feature>
<name>A0A8K0E1Q5_9ROSA</name>
<dbReference type="FunFam" id="1.25.40.10:FF:000776">
    <property type="entry name" value="Pentatricopeptide repeat-containing protein At3g13880"/>
    <property type="match status" value="1"/>
</dbReference>
<dbReference type="AlphaFoldDB" id="A0A8K0E1Q5"/>
<dbReference type="InterPro" id="IPR032867">
    <property type="entry name" value="DYW_dom"/>
</dbReference>
<feature type="repeat" description="PPR" evidence="3">
    <location>
        <begin position="656"/>
        <end position="690"/>
    </location>
</feature>
<feature type="repeat" description="PPR" evidence="3">
    <location>
        <begin position="245"/>
        <end position="279"/>
    </location>
</feature>
<feature type="domain" description="DYW" evidence="4">
    <location>
        <begin position="886"/>
        <end position="962"/>
    </location>
</feature>
<comment type="caution">
    <text evidence="5">The sequence shown here is derived from an EMBL/GenBank/DDBJ whole genome shotgun (WGS) entry which is preliminary data.</text>
</comment>
<dbReference type="GO" id="GO:0008270">
    <property type="term" value="F:zinc ion binding"/>
    <property type="evidence" value="ECO:0007669"/>
    <property type="project" value="InterPro"/>
</dbReference>
<dbReference type="Pfam" id="PF01535">
    <property type="entry name" value="PPR"/>
    <property type="match status" value="2"/>
</dbReference>
<dbReference type="OrthoDB" id="1860728at2759"/>
<dbReference type="FunFam" id="1.25.40.10:FF:000692">
    <property type="entry name" value="Pentatricopeptide repeat-containing protein At3g13880"/>
    <property type="match status" value="1"/>
</dbReference>
<sequence length="962" mass="107222">MDILRRTDSPHVVRCHAVFEKPSGDVGFPHGVYGHGHPRELAQDPRHLRPDLATLMYAICFGEPPALPEGAAEKFRSFVECCLQKDSTKRWIASQLSTHPFMSIWIPFVMCRPEDASMLLEKAKVAVSKSNILFNTIEFPDPVLLRRQPNNFSSTSLPQTVPLPSNYNSDPRPSFLNLDSATYTKLIQSSTRTGCLINGKLTHAHMIKTYHRPCVFLLNNLLYMYCKCGELDDARKLLGKMPKRNVISYNSLISGYTKVGSFDKVMSLFNEARVAGLKPDKFTYAGALSVCGQSGEIEVGKLIHGLSIVGGLTSQILVTNALIDMYSKCRQVDRARMLFENSDQLDGVSWNSLISGYVRIGAFREMFSLLVKMHQYGLSLTTYTLGSVLKACSVNFDDSEQYGKMLHSCIIKLGLDSDIVVCTALLDMYAKAGNLDVALQIFKVVPDQNVVMYNAMISGFLQEEAISGEHANEAFNLLRKMQMKGMKPSKFTFASMLKACNAVEDFEYGKQLHAQICKNDLQGDEFIGSALIDLYSSSDSIEDGLKCFRLIPKLDIVSWTSMIVGYVQNGQFESAFNLFYELLASGSKPDEFIVSSLLGASANLAAARSGEQIQGFAVKTGNDKFTMVQNSQICMYAKSGDLDSANLTFRQIENPDTISWSVMICSNAQHGNATEALELFESMEDCGITPNQITFVGVLTACSHGGLVKEGLRYLGKMKKDYDMTCNVKHSVCMVDLLGRAGKLEEAENFILTSDFKDNPVMWRALLSACRIHKNTVIAKRVAERVIELEPDAAASYVLLYNIYTDAGMEAPALKIRELMKDRGVKKEPGLSWIEIGNKVHSFVVGDQSHPMSQLIYGRLEEMLEKIKKIGSTDEGPSANTESGHKDNNMVNYHSEKLAVTFGIISLPKSAPVRVMKNLRVCSDCHTTMKLFSKMERREIILRDPIRFHHFKEGDCSCKDYW</sequence>
<keyword evidence="2" id="KW-0677">Repeat</keyword>
<dbReference type="PANTHER" id="PTHR47926">
    <property type="entry name" value="PENTATRICOPEPTIDE REPEAT-CONTAINING PROTEIN"/>
    <property type="match status" value="1"/>
</dbReference>
<accession>A0A8K0E1Q5</accession>
<keyword evidence="6" id="KW-1185">Reference proteome</keyword>
<dbReference type="PANTHER" id="PTHR47926:SF381">
    <property type="entry name" value="DYW DOMAIN-CONTAINING PROTEIN"/>
    <property type="match status" value="1"/>
</dbReference>
<dbReference type="InterPro" id="IPR011009">
    <property type="entry name" value="Kinase-like_dom_sf"/>
</dbReference>
<feature type="repeat" description="PPR" evidence="3">
    <location>
        <begin position="555"/>
        <end position="589"/>
    </location>
</feature>
<dbReference type="Pfam" id="PF14432">
    <property type="entry name" value="DYW_deaminase"/>
    <property type="match status" value="1"/>
</dbReference>
<dbReference type="Gene3D" id="1.10.510.10">
    <property type="entry name" value="Transferase(Phosphotransferase) domain 1"/>
    <property type="match status" value="1"/>
</dbReference>
<gene>
    <name evidence="5" type="ORF">FNV43_RR20591</name>
</gene>
<dbReference type="InterPro" id="IPR046960">
    <property type="entry name" value="PPR_At4g14850-like_plant"/>
</dbReference>
<dbReference type="Gene3D" id="1.25.40.10">
    <property type="entry name" value="Tetratricopeptide repeat domain"/>
    <property type="match status" value="4"/>
</dbReference>
<evidence type="ECO:0000313" key="6">
    <source>
        <dbReference type="Proteomes" id="UP000796880"/>
    </source>
</evidence>
<evidence type="ECO:0000256" key="2">
    <source>
        <dbReference type="ARBA" id="ARBA00022737"/>
    </source>
</evidence>
<dbReference type="InterPro" id="IPR046849">
    <property type="entry name" value="E2_motif"/>
</dbReference>
<feature type="repeat" description="PPR" evidence="3">
    <location>
        <begin position="418"/>
        <end position="452"/>
    </location>
</feature>
<dbReference type="Pfam" id="PF20431">
    <property type="entry name" value="E_motif"/>
    <property type="match status" value="1"/>
</dbReference>
<evidence type="ECO:0000256" key="1">
    <source>
        <dbReference type="ARBA" id="ARBA00006643"/>
    </source>
</evidence>
<dbReference type="Pfam" id="PF20430">
    <property type="entry name" value="Eplus_motif"/>
    <property type="match status" value="1"/>
</dbReference>
<reference evidence="5" key="1">
    <citation type="submission" date="2020-03" db="EMBL/GenBank/DDBJ databases">
        <title>A high-quality chromosome-level genome assembly of a woody plant with both climbing and erect habits, Rhamnella rubrinervis.</title>
        <authorList>
            <person name="Lu Z."/>
            <person name="Yang Y."/>
            <person name="Zhu X."/>
            <person name="Sun Y."/>
        </authorList>
    </citation>
    <scope>NUCLEOTIDE SEQUENCE</scope>
    <source>
        <strain evidence="5">BYM</strain>
        <tissue evidence="5">Leaf</tissue>
    </source>
</reference>
<dbReference type="Proteomes" id="UP000796880">
    <property type="component" value="Unassembled WGS sequence"/>
</dbReference>
<dbReference type="SUPFAM" id="SSF56112">
    <property type="entry name" value="Protein kinase-like (PK-like)"/>
    <property type="match status" value="1"/>
</dbReference>
<dbReference type="InterPro" id="IPR046848">
    <property type="entry name" value="E_motif"/>
</dbReference>
<comment type="similarity">
    <text evidence="1">Belongs to the PPR family. PCMP-H subfamily.</text>
</comment>
<dbReference type="NCBIfam" id="TIGR00756">
    <property type="entry name" value="PPR"/>
    <property type="match status" value="5"/>
</dbReference>
<organism evidence="5 6">
    <name type="scientific">Rhamnella rubrinervis</name>
    <dbReference type="NCBI Taxonomy" id="2594499"/>
    <lineage>
        <taxon>Eukaryota</taxon>
        <taxon>Viridiplantae</taxon>
        <taxon>Streptophyta</taxon>
        <taxon>Embryophyta</taxon>
        <taxon>Tracheophyta</taxon>
        <taxon>Spermatophyta</taxon>
        <taxon>Magnoliopsida</taxon>
        <taxon>eudicotyledons</taxon>
        <taxon>Gunneridae</taxon>
        <taxon>Pentapetalae</taxon>
        <taxon>rosids</taxon>
        <taxon>fabids</taxon>
        <taxon>Rosales</taxon>
        <taxon>Rhamnaceae</taxon>
        <taxon>rhamnoid group</taxon>
        <taxon>Rhamneae</taxon>
        <taxon>Rhamnella</taxon>
    </lineage>
</organism>
<dbReference type="InterPro" id="IPR011990">
    <property type="entry name" value="TPR-like_helical_dom_sf"/>
</dbReference>